<comment type="caution">
    <text evidence="1">The sequence shown here is derived from an EMBL/GenBank/DDBJ whole genome shotgun (WGS) entry which is preliminary data.</text>
</comment>
<dbReference type="AlphaFoldDB" id="X1IN16"/>
<feature type="non-terminal residue" evidence="1">
    <location>
        <position position="66"/>
    </location>
</feature>
<sequence length="66" mass="7277">MSLLTSTLKLKPIYHIPLDEGVIGFGGGIGFTGALKKIIKEIKFKMSDELVYDLIISHSNDLKKAE</sequence>
<dbReference type="InterPro" id="IPR043168">
    <property type="entry name" value="DegV_C"/>
</dbReference>
<dbReference type="Gene3D" id="3.30.1180.10">
    <property type="match status" value="1"/>
</dbReference>
<organism evidence="1">
    <name type="scientific">marine sediment metagenome</name>
    <dbReference type="NCBI Taxonomy" id="412755"/>
    <lineage>
        <taxon>unclassified sequences</taxon>
        <taxon>metagenomes</taxon>
        <taxon>ecological metagenomes</taxon>
    </lineage>
</organism>
<name>X1IN16_9ZZZZ</name>
<evidence type="ECO:0000313" key="1">
    <source>
        <dbReference type="EMBL" id="GAH67484.1"/>
    </source>
</evidence>
<gene>
    <name evidence="1" type="ORF">S03H2_50699</name>
</gene>
<proteinExistence type="predicted"/>
<protein>
    <submittedName>
        <fullName evidence="1">Uncharacterized protein</fullName>
    </submittedName>
</protein>
<reference evidence="1" key="1">
    <citation type="journal article" date="2014" name="Front. Microbiol.">
        <title>High frequency of phylogenetically diverse reductive dehalogenase-homologous genes in deep subseafloor sedimentary metagenomes.</title>
        <authorList>
            <person name="Kawai M."/>
            <person name="Futagami T."/>
            <person name="Toyoda A."/>
            <person name="Takaki Y."/>
            <person name="Nishi S."/>
            <person name="Hori S."/>
            <person name="Arai W."/>
            <person name="Tsubouchi T."/>
            <person name="Morono Y."/>
            <person name="Uchiyama I."/>
            <person name="Ito T."/>
            <person name="Fujiyama A."/>
            <person name="Inagaki F."/>
            <person name="Takami H."/>
        </authorList>
    </citation>
    <scope>NUCLEOTIDE SEQUENCE</scope>
    <source>
        <strain evidence="1">Expedition CK06-06</strain>
    </source>
</reference>
<dbReference type="EMBL" id="BARU01032127">
    <property type="protein sequence ID" value="GAH67484.1"/>
    <property type="molecule type" value="Genomic_DNA"/>
</dbReference>
<accession>X1IN16</accession>